<protein>
    <recommendedName>
        <fullName evidence="2">prephenate dehydratase</fullName>
        <ecNumber evidence="2">4.2.1.51</ecNumber>
    </recommendedName>
</protein>
<evidence type="ECO:0000256" key="3">
    <source>
        <dbReference type="ARBA" id="ARBA00022605"/>
    </source>
</evidence>
<dbReference type="GO" id="GO:0005737">
    <property type="term" value="C:cytoplasm"/>
    <property type="evidence" value="ECO:0007669"/>
    <property type="project" value="TreeGrafter"/>
</dbReference>
<evidence type="ECO:0000256" key="4">
    <source>
        <dbReference type="ARBA" id="ARBA00023141"/>
    </source>
</evidence>
<dbReference type="PANTHER" id="PTHR21022">
    <property type="entry name" value="PREPHENATE DEHYDRATASE P PROTEIN"/>
    <property type="match status" value="1"/>
</dbReference>
<dbReference type="GO" id="GO:0004664">
    <property type="term" value="F:prephenate dehydratase activity"/>
    <property type="evidence" value="ECO:0007669"/>
    <property type="project" value="UniProtKB-EC"/>
</dbReference>
<gene>
    <name evidence="10" type="primary">pheA</name>
    <name evidence="10" type="ORF">GCM10010831_24190</name>
</gene>
<keyword evidence="3" id="KW-0028">Amino-acid biosynthesis</keyword>
<comment type="catalytic activity">
    <reaction evidence="7">
        <text>prephenate + H(+) = 3-phenylpyruvate + CO2 + H2O</text>
        <dbReference type="Rhea" id="RHEA:21648"/>
        <dbReference type="ChEBI" id="CHEBI:15377"/>
        <dbReference type="ChEBI" id="CHEBI:15378"/>
        <dbReference type="ChEBI" id="CHEBI:16526"/>
        <dbReference type="ChEBI" id="CHEBI:18005"/>
        <dbReference type="ChEBI" id="CHEBI:29934"/>
        <dbReference type="EC" id="4.2.1.51"/>
    </reaction>
</comment>
<dbReference type="SUPFAM" id="SSF55021">
    <property type="entry name" value="ACT-like"/>
    <property type="match status" value="1"/>
</dbReference>
<dbReference type="Proteomes" id="UP000599688">
    <property type="component" value="Unassembled WGS sequence"/>
</dbReference>
<dbReference type="InterPro" id="IPR018528">
    <property type="entry name" value="Preph_deHydtase_CS"/>
</dbReference>
<dbReference type="SUPFAM" id="SSF53850">
    <property type="entry name" value="Periplasmic binding protein-like II"/>
    <property type="match status" value="1"/>
</dbReference>
<feature type="domain" description="Prephenate dehydratase" evidence="8">
    <location>
        <begin position="7"/>
        <end position="184"/>
    </location>
</feature>
<feature type="domain" description="ACT" evidence="9">
    <location>
        <begin position="197"/>
        <end position="273"/>
    </location>
</feature>
<evidence type="ECO:0000256" key="6">
    <source>
        <dbReference type="ARBA" id="ARBA00023239"/>
    </source>
</evidence>
<dbReference type="AlphaFoldDB" id="A0A917EDU2"/>
<evidence type="ECO:0000256" key="2">
    <source>
        <dbReference type="ARBA" id="ARBA00013147"/>
    </source>
</evidence>
<dbReference type="GO" id="GO:0009094">
    <property type="term" value="P:L-phenylalanine biosynthetic process"/>
    <property type="evidence" value="ECO:0007669"/>
    <property type="project" value="UniProtKB-KW"/>
</dbReference>
<proteinExistence type="predicted"/>
<dbReference type="EC" id="4.2.1.51" evidence="2"/>
<dbReference type="PROSITE" id="PS51171">
    <property type="entry name" value="PREPHENATE_DEHYDR_3"/>
    <property type="match status" value="1"/>
</dbReference>
<keyword evidence="11" id="KW-1185">Reference proteome</keyword>
<keyword evidence="6" id="KW-0456">Lyase</keyword>
<dbReference type="EMBL" id="BMGL01000016">
    <property type="protein sequence ID" value="GGE22353.1"/>
    <property type="molecule type" value="Genomic_DNA"/>
</dbReference>
<dbReference type="PANTHER" id="PTHR21022:SF19">
    <property type="entry name" value="PREPHENATE DEHYDRATASE-RELATED"/>
    <property type="match status" value="1"/>
</dbReference>
<dbReference type="Gene3D" id="3.30.70.260">
    <property type="match status" value="1"/>
</dbReference>
<dbReference type="CDD" id="cd04905">
    <property type="entry name" value="ACT_CM-PDT"/>
    <property type="match status" value="1"/>
</dbReference>
<keyword evidence="4" id="KW-0057">Aromatic amino acid biosynthesis</keyword>
<reference evidence="10 11" key="1">
    <citation type="journal article" date="2014" name="Int. J. Syst. Evol. Microbiol.">
        <title>Complete genome sequence of Corynebacterium casei LMG S-19264T (=DSM 44701T), isolated from a smear-ripened cheese.</title>
        <authorList>
            <consortium name="US DOE Joint Genome Institute (JGI-PGF)"/>
            <person name="Walter F."/>
            <person name="Albersmeier A."/>
            <person name="Kalinowski J."/>
            <person name="Ruckert C."/>
        </authorList>
    </citation>
    <scope>NUCLEOTIDE SEQUENCE [LARGE SCALE GENOMIC DNA]</scope>
    <source>
        <strain evidence="10 11">CGMCC 1.12925</strain>
    </source>
</reference>
<dbReference type="CDD" id="cd13631">
    <property type="entry name" value="PBP2_Ct-PDT_like"/>
    <property type="match status" value="1"/>
</dbReference>
<dbReference type="InterPro" id="IPR045865">
    <property type="entry name" value="ACT-like_dom_sf"/>
</dbReference>
<dbReference type="PROSITE" id="PS51671">
    <property type="entry name" value="ACT"/>
    <property type="match status" value="1"/>
</dbReference>
<accession>A0A917EDU2</accession>
<evidence type="ECO:0000256" key="5">
    <source>
        <dbReference type="ARBA" id="ARBA00023222"/>
    </source>
</evidence>
<evidence type="ECO:0000256" key="1">
    <source>
        <dbReference type="ARBA" id="ARBA00004741"/>
    </source>
</evidence>
<dbReference type="InterPro" id="IPR001086">
    <property type="entry name" value="Preph_deHydtase"/>
</dbReference>
<evidence type="ECO:0000313" key="11">
    <source>
        <dbReference type="Proteomes" id="UP000599688"/>
    </source>
</evidence>
<dbReference type="PROSITE" id="PS00857">
    <property type="entry name" value="PREPHENATE_DEHYDR_1"/>
    <property type="match status" value="1"/>
</dbReference>
<evidence type="ECO:0000313" key="10">
    <source>
        <dbReference type="EMBL" id="GGE22353.1"/>
    </source>
</evidence>
<evidence type="ECO:0000256" key="7">
    <source>
        <dbReference type="ARBA" id="ARBA00047848"/>
    </source>
</evidence>
<organism evidence="10 11">
    <name type="scientific">Psychroflexus salis</name>
    <dbReference type="NCBI Taxonomy" id="1526574"/>
    <lineage>
        <taxon>Bacteria</taxon>
        <taxon>Pseudomonadati</taxon>
        <taxon>Bacteroidota</taxon>
        <taxon>Flavobacteriia</taxon>
        <taxon>Flavobacteriales</taxon>
        <taxon>Flavobacteriaceae</taxon>
        <taxon>Psychroflexus</taxon>
    </lineage>
</organism>
<evidence type="ECO:0000259" key="9">
    <source>
        <dbReference type="PROSITE" id="PS51671"/>
    </source>
</evidence>
<keyword evidence="5" id="KW-0584">Phenylalanine biosynthesis</keyword>
<evidence type="ECO:0000259" key="8">
    <source>
        <dbReference type="PROSITE" id="PS51171"/>
    </source>
</evidence>
<sequence>MPMSFSKIAIQGIEGSNHYKVITDYFNAQTQIKACSTFREVVDALVHNQVDAALMAIENSIAGSILPNYRLLIDANLQITQEFYLNICHNLVALPNQSIEDITQVKSHQMALHQCGEFFNAHPHIRLIEDEDTALPAKVIAENKQKNVAALVPTGTAELFGLTVIQPNIQDVDSNETRFVLLEKSAKTGIENANKATLHFELKHERGSLAVLLAVMHQYQMNLTKIQSIPIAHKKWTYAFIVDVRFTDAENFKKMSQELTSTTEVFQVLGLYKSGRI</sequence>
<dbReference type="Gene3D" id="3.40.190.10">
    <property type="entry name" value="Periplasmic binding protein-like II"/>
    <property type="match status" value="2"/>
</dbReference>
<dbReference type="RefSeq" id="WP_229737255.1">
    <property type="nucleotide sequence ID" value="NZ_BMGL01000016.1"/>
</dbReference>
<comment type="caution">
    <text evidence="10">The sequence shown here is derived from an EMBL/GenBank/DDBJ whole genome shotgun (WGS) entry which is preliminary data.</text>
</comment>
<dbReference type="Pfam" id="PF00800">
    <property type="entry name" value="PDT"/>
    <property type="match status" value="1"/>
</dbReference>
<name>A0A917EDU2_9FLAO</name>
<dbReference type="InterPro" id="IPR002912">
    <property type="entry name" value="ACT_dom"/>
</dbReference>
<comment type="pathway">
    <text evidence="1">Amino-acid biosynthesis; L-phenylalanine biosynthesis; phenylpyruvate from prephenate: step 1/1.</text>
</comment>